<dbReference type="PANTHER" id="PTHR22878">
    <property type="entry name" value="DYNEIN HEAVY CHAIN 6, AXONEMAL-LIKE-RELATED"/>
    <property type="match status" value="1"/>
</dbReference>
<dbReference type="EMBL" id="CAXITT010001066">
    <property type="protein sequence ID" value="CAL1547784.1"/>
    <property type="molecule type" value="Genomic_DNA"/>
</dbReference>
<feature type="domain" description="Dynein heavy chain ATP-binding dynein motor region" evidence="1">
    <location>
        <begin position="62"/>
        <end position="159"/>
    </location>
</feature>
<gene>
    <name evidence="2" type="ORF">GSLYS_00021101001</name>
</gene>
<dbReference type="GO" id="GO:0030286">
    <property type="term" value="C:dynein complex"/>
    <property type="evidence" value="ECO:0007669"/>
    <property type="project" value="InterPro"/>
</dbReference>
<feature type="non-terminal residue" evidence="2">
    <location>
        <position position="164"/>
    </location>
</feature>
<dbReference type="Gene3D" id="1.20.920.20">
    <property type="match status" value="1"/>
</dbReference>
<sequence>VGSLSGDVLIYTGFLSYSGPFNQLFRNKLIHNWHQDIFGRRIPTTKNLHIVDGLVDTTTISGWHIEGLPNDELSVQNGIITTMATRYPLIIDPQGQAKTWIKSREKQRQLQVTSLNLKYFRQHLEDALSLGRPLLIEDVGEDLDPALDNILEKNFIKSGSMLKV</sequence>
<dbReference type="InterPro" id="IPR027417">
    <property type="entry name" value="P-loop_NTPase"/>
</dbReference>
<comment type="caution">
    <text evidence="2">The sequence shown here is derived from an EMBL/GenBank/DDBJ whole genome shotgun (WGS) entry which is preliminary data.</text>
</comment>
<proteinExistence type="predicted"/>
<dbReference type="InterPro" id="IPR026983">
    <property type="entry name" value="DHC"/>
</dbReference>
<dbReference type="GO" id="GO:0051959">
    <property type="term" value="F:dynein light intermediate chain binding"/>
    <property type="evidence" value="ECO:0007669"/>
    <property type="project" value="InterPro"/>
</dbReference>
<dbReference type="Proteomes" id="UP001497497">
    <property type="component" value="Unassembled WGS sequence"/>
</dbReference>
<evidence type="ECO:0000313" key="3">
    <source>
        <dbReference type="Proteomes" id="UP001497497"/>
    </source>
</evidence>
<name>A0AAV2IKX9_LYMST</name>
<feature type="non-terminal residue" evidence="2">
    <location>
        <position position="1"/>
    </location>
</feature>
<accession>A0AAV2IKX9</accession>
<reference evidence="2 3" key="1">
    <citation type="submission" date="2024-04" db="EMBL/GenBank/DDBJ databases">
        <authorList>
            <consortium name="Genoscope - CEA"/>
            <person name="William W."/>
        </authorList>
    </citation>
    <scope>NUCLEOTIDE SEQUENCE [LARGE SCALE GENOMIC DNA]</scope>
</reference>
<dbReference type="GO" id="GO:0007018">
    <property type="term" value="P:microtubule-based movement"/>
    <property type="evidence" value="ECO:0007669"/>
    <property type="project" value="InterPro"/>
</dbReference>
<dbReference type="PANTHER" id="PTHR22878:SF63">
    <property type="entry name" value="DYNEIN AXONEMAL HEAVY CHAIN 10"/>
    <property type="match status" value="1"/>
</dbReference>
<dbReference type="InterPro" id="IPR035706">
    <property type="entry name" value="AAA_9"/>
</dbReference>
<keyword evidence="3" id="KW-1185">Reference proteome</keyword>
<protein>
    <recommendedName>
        <fullName evidence="1">Dynein heavy chain ATP-binding dynein motor region domain-containing protein</fullName>
    </recommendedName>
</protein>
<dbReference type="Pfam" id="PF12781">
    <property type="entry name" value="AAA_9"/>
    <property type="match status" value="1"/>
</dbReference>
<dbReference type="AlphaFoldDB" id="A0AAV2IKX9"/>
<dbReference type="Gene3D" id="3.40.50.300">
    <property type="entry name" value="P-loop containing nucleotide triphosphate hydrolases"/>
    <property type="match status" value="1"/>
</dbReference>
<organism evidence="2 3">
    <name type="scientific">Lymnaea stagnalis</name>
    <name type="common">Great pond snail</name>
    <name type="synonym">Helix stagnalis</name>
    <dbReference type="NCBI Taxonomy" id="6523"/>
    <lineage>
        <taxon>Eukaryota</taxon>
        <taxon>Metazoa</taxon>
        <taxon>Spiralia</taxon>
        <taxon>Lophotrochozoa</taxon>
        <taxon>Mollusca</taxon>
        <taxon>Gastropoda</taxon>
        <taxon>Heterobranchia</taxon>
        <taxon>Euthyneura</taxon>
        <taxon>Panpulmonata</taxon>
        <taxon>Hygrophila</taxon>
        <taxon>Lymnaeoidea</taxon>
        <taxon>Lymnaeidae</taxon>
        <taxon>Lymnaea</taxon>
    </lineage>
</organism>
<evidence type="ECO:0000313" key="2">
    <source>
        <dbReference type="EMBL" id="CAL1547784.1"/>
    </source>
</evidence>
<evidence type="ECO:0000259" key="1">
    <source>
        <dbReference type="Pfam" id="PF12781"/>
    </source>
</evidence>
<dbReference type="GO" id="GO:0045505">
    <property type="term" value="F:dynein intermediate chain binding"/>
    <property type="evidence" value="ECO:0007669"/>
    <property type="project" value="InterPro"/>
</dbReference>